<protein>
    <submittedName>
        <fullName evidence="2">Uncharacterized protein</fullName>
    </submittedName>
</protein>
<dbReference type="Proteomes" id="UP001642487">
    <property type="component" value="Chromosome 3"/>
</dbReference>
<gene>
    <name evidence="2" type="ORF">CITCOLO1_LOCUS10446</name>
</gene>
<sequence length="137" mass="15882">MDEAPRRVHARTSGRRPPTTAVDSGASRRWPIFLHRNSGLQGKEGCFIEEDEEKIGGRRKKSKKKWRKETPKSACNMIVRGNGQKWKNLIDRSRPMCSLSTVPGDIYIHTNTPLLHHFSPHYISAWRLLLEREERIP</sequence>
<dbReference type="EMBL" id="OZ021737">
    <property type="protein sequence ID" value="CAK9318478.1"/>
    <property type="molecule type" value="Genomic_DNA"/>
</dbReference>
<organism evidence="2 3">
    <name type="scientific">Citrullus colocynthis</name>
    <name type="common">colocynth</name>
    <dbReference type="NCBI Taxonomy" id="252529"/>
    <lineage>
        <taxon>Eukaryota</taxon>
        <taxon>Viridiplantae</taxon>
        <taxon>Streptophyta</taxon>
        <taxon>Embryophyta</taxon>
        <taxon>Tracheophyta</taxon>
        <taxon>Spermatophyta</taxon>
        <taxon>Magnoliopsida</taxon>
        <taxon>eudicotyledons</taxon>
        <taxon>Gunneridae</taxon>
        <taxon>Pentapetalae</taxon>
        <taxon>rosids</taxon>
        <taxon>fabids</taxon>
        <taxon>Cucurbitales</taxon>
        <taxon>Cucurbitaceae</taxon>
        <taxon>Benincaseae</taxon>
        <taxon>Citrullus</taxon>
    </lineage>
</organism>
<feature type="region of interest" description="Disordered" evidence="1">
    <location>
        <begin position="1"/>
        <end position="27"/>
    </location>
</feature>
<reference evidence="2 3" key="1">
    <citation type="submission" date="2024-03" db="EMBL/GenBank/DDBJ databases">
        <authorList>
            <person name="Gkanogiannis A."/>
            <person name="Becerra Lopez-Lavalle L."/>
        </authorList>
    </citation>
    <scope>NUCLEOTIDE SEQUENCE [LARGE SCALE GENOMIC DNA]</scope>
</reference>
<accession>A0ABP0YDB8</accession>
<proteinExistence type="predicted"/>
<name>A0ABP0YDB8_9ROSI</name>
<evidence type="ECO:0000313" key="3">
    <source>
        <dbReference type="Proteomes" id="UP001642487"/>
    </source>
</evidence>
<keyword evidence="3" id="KW-1185">Reference proteome</keyword>
<evidence type="ECO:0000256" key="1">
    <source>
        <dbReference type="SAM" id="MobiDB-lite"/>
    </source>
</evidence>
<evidence type="ECO:0000313" key="2">
    <source>
        <dbReference type="EMBL" id="CAK9318478.1"/>
    </source>
</evidence>